<feature type="domain" description="NAD-dependent epimerase/dehydratase" evidence="1">
    <location>
        <begin position="2"/>
        <end position="227"/>
    </location>
</feature>
<dbReference type="KEGG" id="dtn:DTL3_1685"/>
<reference evidence="3" key="1">
    <citation type="submission" date="2014-11" db="EMBL/GenBank/DDBJ databases">
        <authorList>
            <person name="Wibberg D."/>
        </authorList>
    </citation>
    <scope>NUCLEOTIDE SEQUENCE [LARGE SCALE GENOMIC DNA]</scope>
    <source>
        <strain evidence="3">L3</strain>
    </source>
</reference>
<evidence type="ECO:0000313" key="2">
    <source>
        <dbReference type="EMBL" id="CEP78973.1"/>
    </source>
</evidence>
<dbReference type="PANTHER" id="PTHR43245">
    <property type="entry name" value="BIFUNCTIONAL POLYMYXIN RESISTANCE PROTEIN ARNA"/>
    <property type="match status" value="1"/>
</dbReference>
<dbReference type="Gene3D" id="3.40.50.720">
    <property type="entry name" value="NAD(P)-binding Rossmann-like Domain"/>
    <property type="match status" value="1"/>
</dbReference>
<dbReference type="Pfam" id="PF01370">
    <property type="entry name" value="Epimerase"/>
    <property type="match status" value="1"/>
</dbReference>
<keyword evidence="3" id="KW-1185">Reference proteome</keyword>
<name>A0A0C7P0A5_DEFTU</name>
<dbReference type="AlphaFoldDB" id="A0A0C7P0A5"/>
<dbReference type="InterPro" id="IPR001509">
    <property type="entry name" value="Epimerase_deHydtase"/>
</dbReference>
<proteinExistence type="predicted"/>
<accession>A0A0C7P0A5</accession>
<dbReference type="PATRIC" id="fig|1006576.9.peg.1682"/>
<dbReference type="Proteomes" id="UP000032809">
    <property type="component" value="Chromosome I"/>
</dbReference>
<organism evidence="2 3">
    <name type="scientific">Defluviitoga tunisiensis</name>
    <dbReference type="NCBI Taxonomy" id="1006576"/>
    <lineage>
        <taxon>Bacteria</taxon>
        <taxon>Thermotogati</taxon>
        <taxon>Thermotogota</taxon>
        <taxon>Thermotogae</taxon>
        <taxon>Petrotogales</taxon>
        <taxon>Petrotogaceae</taxon>
        <taxon>Defluviitoga</taxon>
    </lineage>
</organism>
<dbReference type="STRING" id="1006576.DTL3_1685"/>
<sequence length="324" mass="36082">MILITGGTGHLGNVLVKQFINLGEKPVVYTHPSDTCKSLNNVDVEIVKADIRDKNVLEKYIKESEAVFHLAAVISILPWKSKAIEDVNVGGTKNVADLCMKYNKKLIYVSSVHAFSEKEEGDVIDEKTPILPELTTGAYGKSKAKAALLIMNYAKAGLNVITICPTGIIGPFDYKPSEMGNMFLSYLKGELNTIIEGAFDFVDVRDVSDGIIKAYEKGNKGEFYILGNENIEVFELINMVNTIKNKDFKPKILGKNTAYFVSILLLLKNLISKEKLLLTPYSVHTLQTNTLFSHEKAARELGYNPRPLEETVKDTVTWLENNLM</sequence>
<gene>
    <name evidence="2" type="ORF">DTL3_1685</name>
</gene>
<evidence type="ECO:0000259" key="1">
    <source>
        <dbReference type="Pfam" id="PF01370"/>
    </source>
</evidence>
<dbReference type="RefSeq" id="WP_045088317.1">
    <property type="nucleotide sequence ID" value="NZ_LN824141.1"/>
</dbReference>
<dbReference type="EMBL" id="LN824141">
    <property type="protein sequence ID" value="CEP78973.1"/>
    <property type="molecule type" value="Genomic_DNA"/>
</dbReference>
<protein>
    <submittedName>
        <fullName evidence="2">NAD-dependent epimerase/dehydratase</fullName>
    </submittedName>
</protein>
<evidence type="ECO:0000313" key="3">
    <source>
        <dbReference type="Proteomes" id="UP000032809"/>
    </source>
</evidence>
<dbReference type="HOGENOM" id="CLU_007383_6_0_0"/>
<dbReference type="InterPro" id="IPR036291">
    <property type="entry name" value="NAD(P)-bd_dom_sf"/>
</dbReference>
<dbReference type="OrthoDB" id="9807212at2"/>
<dbReference type="SUPFAM" id="SSF51735">
    <property type="entry name" value="NAD(P)-binding Rossmann-fold domains"/>
    <property type="match status" value="1"/>
</dbReference>
<dbReference type="InterPro" id="IPR050177">
    <property type="entry name" value="Lipid_A_modif_metabolic_enz"/>
</dbReference>